<evidence type="ECO:0000256" key="4">
    <source>
        <dbReference type="ARBA" id="ARBA00022454"/>
    </source>
</evidence>
<accession>A0A7J8I1Q9</accession>
<dbReference type="Proteomes" id="UP000550707">
    <property type="component" value="Unassembled WGS sequence"/>
</dbReference>
<evidence type="ECO:0000256" key="11">
    <source>
        <dbReference type="ARBA" id="ARBA00022843"/>
    </source>
</evidence>
<evidence type="ECO:0000256" key="9">
    <source>
        <dbReference type="ARBA" id="ARBA00022776"/>
    </source>
</evidence>
<evidence type="ECO:0000313" key="19">
    <source>
        <dbReference type="EMBL" id="KAF6478115.1"/>
    </source>
</evidence>
<dbReference type="GO" id="GO:0051301">
    <property type="term" value="P:cell division"/>
    <property type="evidence" value="ECO:0007669"/>
    <property type="project" value="UniProtKB-KW"/>
</dbReference>
<organism evidence="19 20">
    <name type="scientific">Molossus molossus</name>
    <name type="common">Pallas' mastiff bat</name>
    <name type="synonym">Vespertilio molossus</name>
    <dbReference type="NCBI Taxonomy" id="27622"/>
    <lineage>
        <taxon>Eukaryota</taxon>
        <taxon>Metazoa</taxon>
        <taxon>Chordata</taxon>
        <taxon>Craniata</taxon>
        <taxon>Vertebrata</taxon>
        <taxon>Euteleostomi</taxon>
        <taxon>Mammalia</taxon>
        <taxon>Eutheria</taxon>
        <taxon>Laurasiatheria</taxon>
        <taxon>Chiroptera</taxon>
        <taxon>Yangochiroptera</taxon>
        <taxon>Molossidae</taxon>
        <taxon>Molossus</taxon>
    </lineage>
</organism>
<proteinExistence type="inferred from homology"/>
<evidence type="ECO:0000256" key="5">
    <source>
        <dbReference type="ARBA" id="ARBA00022499"/>
    </source>
</evidence>
<evidence type="ECO:0000256" key="15">
    <source>
        <dbReference type="ARBA" id="ARBA00046705"/>
    </source>
</evidence>
<dbReference type="GO" id="GO:0034080">
    <property type="term" value="P:CENP-A containing chromatin assembly"/>
    <property type="evidence" value="ECO:0007669"/>
    <property type="project" value="TreeGrafter"/>
</dbReference>
<dbReference type="GO" id="GO:0000775">
    <property type="term" value="C:chromosome, centromeric region"/>
    <property type="evidence" value="ECO:0007669"/>
    <property type="project" value="UniProtKB-SubCell"/>
</dbReference>
<dbReference type="GO" id="GO:0005634">
    <property type="term" value="C:nucleus"/>
    <property type="evidence" value="ECO:0007669"/>
    <property type="project" value="UniProtKB-SubCell"/>
</dbReference>
<keyword evidence="12" id="KW-0539">Nucleus</keyword>
<dbReference type="EMBL" id="JACASF010000005">
    <property type="protein sequence ID" value="KAF6478115.1"/>
    <property type="molecule type" value="Genomic_DNA"/>
</dbReference>
<dbReference type="InterPro" id="IPR034752">
    <property type="entry name" value="Mis18"/>
</dbReference>
<evidence type="ECO:0000256" key="6">
    <source>
        <dbReference type="ARBA" id="ARBA00022553"/>
    </source>
</evidence>
<dbReference type="PANTHER" id="PTHR16431">
    <property type="entry name" value="NEUROGENIC PROTEIN MASTERMIND"/>
    <property type="match status" value="1"/>
</dbReference>
<dbReference type="Pfam" id="PF03226">
    <property type="entry name" value="Yippee-Mis18"/>
    <property type="match status" value="1"/>
</dbReference>
<evidence type="ECO:0000256" key="3">
    <source>
        <dbReference type="ARBA" id="ARBA00004584"/>
    </source>
</evidence>
<evidence type="ECO:0000259" key="18">
    <source>
        <dbReference type="PROSITE" id="PS51793"/>
    </source>
</evidence>
<keyword evidence="5" id="KW-1017">Isopeptide bond</keyword>
<gene>
    <name evidence="16" type="primary">YPEL</name>
    <name evidence="19" type="ORF">HJG59_012255</name>
</gene>
<keyword evidence="4" id="KW-0158">Chromosome</keyword>
<keyword evidence="9" id="KW-0498">Mitosis</keyword>
<keyword evidence="11" id="KW-0832">Ubl conjugation</keyword>
<evidence type="ECO:0000313" key="20">
    <source>
        <dbReference type="Proteomes" id="UP000550707"/>
    </source>
</evidence>
<dbReference type="GO" id="GO:0007059">
    <property type="term" value="P:chromosome segregation"/>
    <property type="evidence" value="ECO:0007669"/>
    <property type="project" value="TreeGrafter"/>
</dbReference>
<comment type="similarity">
    <text evidence="16">Belongs to the yippee family.</text>
</comment>
<keyword evidence="13" id="KW-0131">Cell cycle</keyword>
<reference evidence="19 20" key="1">
    <citation type="journal article" date="2020" name="Nature">
        <title>Six reference-quality genomes reveal evolution of bat adaptations.</title>
        <authorList>
            <person name="Jebb D."/>
            <person name="Huang Z."/>
            <person name="Pippel M."/>
            <person name="Hughes G.M."/>
            <person name="Lavrichenko K."/>
            <person name="Devanna P."/>
            <person name="Winkler S."/>
            <person name="Jermiin L.S."/>
            <person name="Skirmuntt E.C."/>
            <person name="Katzourakis A."/>
            <person name="Burkitt-Gray L."/>
            <person name="Ray D.A."/>
            <person name="Sullivan K.A.M."/>
            <person name="Roscito J.G."/>
            <person name="Kirilenko B.M."/>
            <person name="Davalos L.M."/>
            <person name="Corthals A.P."/>
            <person name="Power M.L."/>
            <person name="Jones G."/>
            <person name="Ransome R.D."/>
            <person name="Dechmann D.K.N."/>
            <person name="Locatelli A.G."/>
            <person name="Puechmaille S.J."/>
            <person name="Fedrigo O."/>
            <person name="Jarvis E.D."/>
            <person name="Hiller M."/>
            <person name="Vernes S.C."/>
            <person name="Myers E.W."/>
            <person name="Teeling E.C."/>
        </authorList>
    </citation>
    <scope>NUCLEOTIDE SEQUENCE [LARGE SCALE GENOMIC DNA]</scope>
    <source>
        <strain evidence="19">MMolMol1</strain>
        <tissue evidence="19">Muscle</tissue>
    </source>
</reference>
<dbReference type="PANTHER" id="PTHR16431:SF2">
    <property type="entry name" value="PROTEIN MIS18-ALPHA"/>
    <property type="match status" value="1"/>
</dbReference>
<evidence type="ECO:0000256" key="1">
    <source>
        <dbReference type="ARBA" id="ARBA00003694"/>
    </source>
</evidence>
<evidence type="ECO:0000256" key="10">
    <source>
        <dbReference type="ARBA" id="ARBA00022833"/>
    </source>
</evidence>
<dbReference type="GO" id="GO:0000785">
    <property type="term" value="C:chromatin"/>
    <property type="evidence" value="ECO:0007669"/>
    <property type="project" value="TreeGrafter"/>
</dbReference>
<evidence type="ECO:0000256" key="13">
    <source>
        <dbReference type="ARBA" id="ARBA00023306"/>
    </source>
</evidence>
<comment type="subunit">
    <text evidence="15">Homodimer, and heterodimer with OIP5/MIS18B. Identified in a complex containing MIS18A, OIP5/MIS18B, MIS18BP1, RBBP7 and RBBP4.</text>
</comment>
<feature type="coiled-coil region" evidence="17">
    <location>
        <begin position="92"/>
        <end position="119"/>
    </location>
</feature>
<feature type="domain" description="Mis18" evidence="18">
    <location>
        <begin position="1"/>
        <end position="72"/>
    </location>
</feature>
<dbReference type="AlphaFoldDB" id="A0A7J8I1Q9"/>
<keyword evidence="8" id="KW-0479">Metal-binding</keyword>
<evidence type="ECO:0000256" key="17">
    <source>
        <dbReference type="SAM" id="Coils"/>
    </source>
</evidence>
<evidence type="ECO:0000256" key="16">
    <source>
        <dbReference type="RuleBase" id="RU110713"/>
    </source>
</evidence>
<keyword evidence="10" id="KW-0862">Zinc</keyword>
<evidence type="ECO:0000256" key="7">
    <source>
        <dbReference type="ARBA" id="ARBA00022618"/>
    </source>
</evidence>
<evidence type="ECO:0000256" key="14">
    <source>
        <dbReference type="ARBA" id="ARBA00023328"/>
    </source>
</evidence>
<dbReference type="PROSITE" id="PS51793">
    <property type="entry name" value="MIS18"/>
    <property type="match status" value="1"/>
</dbReference>
<evidence type="ECO:0000256" key="8">
    <source>
        <dbReference type="ARBA" id="ARBA00022723"/>
    </source>
</evidence>
<keyword evidence="20" id="KW-1185">Reference proteome</keyword>
<sequence length="134" mass="15005">MVFWRGVSSAVAVGKEPVLSRRENENGCVLETLHCAGCALSLGYIYRCTPDHLDYKRDLFCLKVEATESYVLGSSEKQIVSEDKELFNLESRVEIENSLKQMEDVLKVLQTKLQDVETKLSSSSHAETSCESPV</sequence>
<keyword evidence="7" id="KW-0132">Cell division</keyword>
<comment type="subcellular location">
    <subcellularLocation>
        <location evidence="3">Chromosome</location>
        <location evidence="3">Centromere</location>
    </subcellularLocation>
    <subcellularLocation>
        <location evidence="2">Nucleus</location>
    </subcellularLocation>
</comment>
<comment type="caution">
    <text evidence="19">The sequence shown here is derived from an EMBL/GenBank/DDBJ whole genome shotgun (WGS) entry which is preliminary data.</text>
</comment>
<keyword evidence="14" id="KW-0137">Centromere</keyword>
<comment type="function">
    <text evidence="1">Required for recruitment of CENPA to centromeres and normal chromosome segregation during mitosis.</text>
</comment>
<dbReference type="InterPro" id="IPR004910">
    <property type="entry name" value="Yippee/Mis18/Cereblon"/>
</dbReference>
<dbReference type="GO" id="GO:0046872">
    <property type="term" value="F:metal ion binding"/>
    <property type="evidence" value="ECO:0007669"/>
    <property type="project" value="UniProtKB-KW"/>
</dbReference>
<evidence type="ECO:0000256" key="2">
    <source>
        <dbReference type="ARBA" id="ARBA00004123"/>
    </source>
</evidence>
<keyword evidence="17" id="KW-0175">Coiled coil</keyword>
<protein>
    <recommendedName>
        <fullName evidence="16">Protein yippee-like</fullName>
    </recommendedName>
</protein>
<keyword evidence="6" id="KW-0597">Phosphoprotein</keyword>
<name>A0A7J8I1Q9_MOLMO</name>
<evidence type="ECO:0000256" key="12">
    <source>
        <dbReference type="ARBA" id="ARBA00023242"/>
    </source>
</evidence>